<feature type="domain" description="SPOR" evidence="3">
    <location>
        <begin position="248"/>
        <end position="325"/>
    </location>
</feature>
<keyword evidence="5" id="KW-1185">Reference proteome</keyword>
<evidence type="ECO:0000313" key="5">
    <source>
        <dbReference type="Proteomes" id="UP001589795"/>
    </source>
</evidence>
<dbReference type="Gene3D" id="3.30.70.1070">
    <property type="entry name" value="Sporulation related repeat"/>
    <property type="match status" value="1"/>
</dbReference>
<gene>
    <name evidence="4" type="ORF">ACFFIZ_18970</name>
</gene>
<evidence type="ECO:0000313" key="4">
    <source>
        <dbReference type="EMBL" id="MFC0202327.1"/>
    </source>
</evidence>
<organism evidence="4 5">
    <name type="scientific">Paracoccus rhizosphaerae</name>
    <dbReference type="NCBI Taxonomy" id="1133347"/>
    <lineage>
        <taxon>Bacteria</taxon>
        <taxon>Pseudomonadati</taxon>
        <taxon>Pseudomonadota</taxon>
        <taxon>Alphaproteobacteria</taxon>
        <taxon>Rhodobacterales</taxon>
        <taxon>Paracoccaceae</taxon>
        <taxon>Paracoccus</taxon>
    </lineage>
</organism>
<comment type="caution">
    <text evidence="4">The sequence shown here is derived from an EMBL/GenBank/DDBJ whole genome shotgun (WGS) entry which is preliminary data.</text>
</comment>
<dbReference type="InterPro" id="IPR007730">
    <property type="entry name" value="SPOR-like_dom"/>
</dbReference>
<accession>A0ABV6CPH5</accession>
<proteinExistence type="predicted"/>
<dbReference type="SUPFAM" id="SSF110997">
    <property type="entry name" value="Sporulation related repeat"/>
    <property type="match status" value="1"/>
</dbReference>
<reference evidence="4 5" key="1">
    <citation type="submission" date="2024-09" db="EMBL/GenBank/DDBJ databases">
        <authorList>
            <person name="Sun Q."/>
            <person name="Mori K."/>
        </authorList>
    </citation>
    <scope>NUCLEOTIDE SEQUENCE [LARGE SCALE GENOMIC DNA]</scope>
    <source>
        <strain evidence="4 5">CCM 7904</strain>
    </source>
</reference>
<protein>
    <submittedName>
        <fullName evidence="4">SPOR domain-containing protein</fullName>
    </submittedName>
</protein>
<dbReference type="InterPro" id="IPR036680">
    <property type="entry name" value="SPOR-like_sf"/>
</dbReference>
<feature type="compositionally biased region" description="Low complexity" evidence="1">
    <location>
        <begin position="216"/>
        <end position="226"/>
    </location>
</feature>
<feature type="chain" id="PRO_5045572603" evidence="2">
    <location>
        <begin position="20"/>
        <end position="325"/>
    </location>
</feature>
<dbReference type="Proteomes" id="UP001589795">
    <property type="component" value="Unassembled WGS sequence"/>
</dbReference>
<dbReference type="PROSITE" id="PS51724">
    <property type="entry name" value="SPOR"/>
    <property type="match status" value="1"/>
</dbReference>
<feature type="region of interest" description="Disordered" evidence="1">
    <location>
        <begin position="194"/>
        <end position="226"/>
    </location>
</feature>
<dbReference type="RefSeq" id="WP_265506868.1">
    <property type="nucleotide sequence ID" value="NZ_JAOTBE010000019.1"/>
</dbReference>
<evidence type="ECO:0000256" key="2">
    <source>
        <dbReference type="SAM" id="SignalP"/>
    </source>
</evidence>
<dbReference type="Pfam" id="PF05036">
    <property type="entry name" value="SPOR"/>
    <property type="match status" value="1"/>
</dbReference>
<feature type="compositionally biased region" description="Low complexity" evidence="1">
    <location>
        <begin position="109"/>
        <end position="122"/>
    </location>
</feature>
<dbReference type="EMBL" id="JBHLWQ010000184">
    <property type="protein sequence ID" value="MFC0202327.1"/>
    <property type="molecule type" value="Genomic_DNA"/>
</dbReference>
<keyword evidence="2" id="KW-0732">Signal</keyword>
<feature type="region of interest" description="Disordered" evidence="1">
    <location>
        <begin position="102"/>
        <end position="130"/>
    </location>
</feature>
<sequence>MTVKLRFLAFMMLGGAASAAPVPPPPQDYQGGQYIDGQGCVFTRAGSDWSARTDGAGQPLCGFPPSLDARRTDPEADRVLPLTRTEVPADPQTLLMEQLSQELRSGEWASDPAAPQQRAAPEPARRPDPMSDVLRDALAAAPSMRAAAGLSASPELCARLGYKAPADADAQSPGLGLCPGMQAGPTMAAIPAATTEPAPQPKRQTAVQTPSAPKHAPTVRQQPAAQAAAVVASRRTQPARKPEAGPEMIPPTARYVQVGAYADGDNAMIVLRALAARGYPTGQARSRAKTGPMRVIMAGPFADRQALIRALNDLRANGYPGAVAR</sequence>
<evidence type="ECO:0000259" key="3">
    <source>
        <dbReference type="PROSITE" id="PS51724"/>
    </source>
</evidence>
<feature type="signal peptide" evidence="2">
    <location>
        <begin position="1"/>
        <end position="19"/>
    </location>
</feature>
<evidence type="ECO:0000256" key="1">
    <source>
        <dbReference type="SAM" id="MobiDB-lite"/>
    </source>
</evidence>
<name>A0ABV6CPH5_9RHOB</name>
<feature type="compositionally biased region" description="Polar residues" evidence="1">
    <location>
        <begin position="202"/>
        <end position="211"/>
    </location>
</feature>